<dbReference type="Proteomes" id="UP000002257">
    <property type="component" value="Chromosome"/>
</dbReference>
<feature type="chain" id="PRO_5002871056" evidence="2">
    <location>
        <begin position="19"/>
        <end position="456"/>
    </location>
</feature>
<dbReference type="STRING" id="395965.Msil_2564"/>
<reference evidence="3 4" key="1">
    <citation type="journal article" date="2010" name="J. Bacteriol.">
        <title>Complete genome sequence of the aerobic facultative methanotroph Methylocella silvestris BL2.</title>
        <authorList>
            <person name="Chen Y."/>
            <person name="Crombie A."/>
            <person name="Rahman M.T."/>
            <person name="Dedysh S.N."/>
            <person name="Liesack W."/>
            <person name="Stott M.B."/>
            <person name="Alam M."/>
            <person name="Theisen A.R."/>
            <person name="Murrell J.C."/>
            <person name="Dunfield P.F."/>
        </authorList>
    </citation>
    <scope>NUCLEOTIDE SEQUENCE [LARGE SCALE GENOMIC DNA]</scope>
    <source>
        <strain evidence="4">DSM 15510 / CIP 108128 / LMG 27833 / NCIMB 13906 / BL2</strain>
    </source>
</reference>
<keyword evidence="2" id="KW-0732">Signal</keyword>
<dbReference type="InterPro" id="IPR007312">
    <property type="entry name" value="Phosphoesterase"/>
</dbReference>
<protein>
    <submittedName>
        <fullName evidence="3">Acid phosphatase</fullName>
    </submittedName>
</protein>
<organism evidence="3 4">
    <name type="scientific">Methylocella silvestris (strain DSM 15510 / CIP 108128 / LMG 27833 / NCIMB 13906 / BL2)</name>
    <dbReference type="NCBI Taxonomy" id="395965"/>
    <lineage>
        <taxon>Bacteria</taxon>
        <taxon>Pseudomonadati</taxon>
        <taxon>Pseudomonadota</taxon>
        <taxon>Alphaproteobacteria</taxon>
        <taxon>Hyphomicrobiales</taxon>
        <taxon>Beijerinckiaceae</taxon>
        <taxon>Methylocella</taxon>
    </lineage>
</organism>
<feature type="signal peptide" evidence="2">
    <location>
        <begin position="1"/>
        <end position="18"/>
    </location>
</feature>
<dbReference type="OrthoDB" id="9770871at2"/>
<dbReference type="InterPro" id="IPR017850">
    <property type="entry name" value="Alkaline_phosphatase_core_sf"/>
</dbReference>
<accession>B8EM99</accession>
<dbReference type="HOGENOM" id="CLU_023677_0_0_5"/>
<keyword evidence="4" id="KW-1185">Reference proteome</keyword>
<dbReference type="GO" id="GO:0009395">
    <property type="term" value="P:phospholipid catabolic process"/>
    <property type="evidence" value="ECO:0007669"/>
    <property type="project" value="TreeGrafter"/>
</dbReference>
<name>B8EM99_METSB</name>
<dbReference type="RefSeq" id="WP_012591557.1">
    <property type="nucleotide sequence ID" value="NC_011666.1"/>
</dbReference>
<evidence type="ECO:0000256" key="2">
    <source>
        <dbReference type="SAM" id="SignalP"/>
    </source>
</evidence>
<gene>
    <name evidence="3" type="ordered locus">Msil_2564</name>
</gene>
<evidence type="ECO:0000256" key="1">
    <source>
        <dbReference type="ARBA" id="ARBA00022801"/>
    </source>
</evidence>
<dbReference type="EMBL" id="CP001280">
    <property type="protein sequence ID" value="ACK51488.1"/>
    <property type="molecule type" value="Genomic_DNA"/>
</dbReference>
<dbReference type="KEGG" id="msl:Msil_2564"/>
<dbReference type="GO" id="GO:0042578">
    <property type="term" value="F:phosphoric ester hydrolase activity"/>
    <property type="evidence" value="ECO:0007669"/>
    <property type="project" value="UniProtKB-ARBA"/>
</dbReference>
<dbReference type="SUPFAM" id="SSF53649">
    <property type="entry name" value="Alkaline phosphatase-like"/>
    <property type="match status" value="1"/>
</dbReference>
<dbReference type="Pfam" id="PF04185">
    <property type="entry name" value="Phosphoesterase"/>
    <property type="match status" value="1"/>
</dbReference>
<dbReference type="AlphaFoldDB" id="B8EM99"/>
<evidence type="ECO:0000313" key="3">
    <source>
        <dbReference type="EMBL" id="ACK51488.1"/>
    </source>
</evidence>
<sequence>MRFFAPLLFCATALASLAAGLEPGAAEPPAKPGLEKIGHIIVLYLENRSFDHLYGLFPGADGLANAKDAPPQTDLDGRPLDKLPPVMNVNLRPAVIDNRFPADLANAPFRADAFAGLDQTTGDLVHRFYQQQAQIHGGKMDRFAAISDGGGLTMSYYDGSSLPLWDYARRYVLMDHFFHAAFGGSFLNHMLLVCACAPRYEDAPETIRIKLKEDGALARDGAVTPDGYAVNTIFTSFTPHPSSVTDPTRLLPPIDAPTIGDRLSEKGVDWAWYSGGWSEAVAGRPPSSFQFHHQPFAYFKAYGDGTPGRAAHLKDGVDFIEAINSGTLPPVAFYKPIGVNNEHPGYTSVLAGDRHAADIIQLIERSPIWSDSLIIVTYDENGGYWDHVAPPVVDRWGPGMRVPTILVSPFAKKGLIDHTAYDTTAILKLIETRFGLEPLGERDARAQDLTQALELP</sequence>
<dbReference type="CDD" id="cd16013">
    <property type="entry name" value="AcpA"/>
    <property type="match status" value="1"/>
</dbReference>
<keyword evidence="1" id="KW-0378">Hydrolase</keyword>
<dbReference type="PANTHER" id="PTHR31956:SF1">
    <property type="entry name" value="NON-SPECIFIC PHOSPHOLIPASE C1"/>
    <property type="match status" value="1"/>
</dbReference>
<dbReference type="eggNOG" id="COG3511">
    <property type="taxonomic scope" value="Bacteria"/>
</dbReference>
<evidence type="ECO:0000313" key="4">
    <source>
        <dbReference type="Proteomes" id="UP000002257"/>
    </source>
</evidence>
<dbReference type="Gene3D" id="3.40.720.10">
    <property type="entry name" value="Alkaline Phosphatase, subunit A"/>
    <property type="match status" value="2"/>
</dbReference>
<dbReference type="PANTHER" id="PTHR31956">
    <property type="entry name" value="NON-SPECIFIC PHOSPHOLIPASE C4-RELATED"/>
    <property type="match status" value="1"/>
</dbReference>
<proteinExistence type="predicted"/>